<keyword evidence="2" id="KW-1185">Reference proteome</keyword>
<dbReference type="GeneID" id="85437263"/>
<comment type="caution">
    <text evidence="1">The sequence shown here is derived from an EMBL/GenBank/DDBJ whole genome shotgun (WGS) entry which is preliminary data.</text>
</comment>
<sequence length="181" mass="20850">MSCLNCFVGLTESAPRTSRRPKLNCSKHRARYCSWYVRSSYCSSPLRTSGIVKFIHTRHSKYRSRTRQLVAWCGWDWRLLNCCLARPSRRGQKTRRDVICSRLKMDNGIASRPKSPRYYTPLHPDPSPVWKARRPSWPSQTLDKLLHYNASDTLVPPPIVAADAEKVTELCLYKCSSCDTA</sequence>
<dbReference type="RefSeq" id="XP_060409270.1">
    <property type="nucleotide sequence ID" value="XM_060553023.1"/>
</dbReference>
<accession>A0AAD8PPP4</accession>
<dbReference type="EMBL" id="JAHLJV010000088">
    <property type="protein sequence ID" value="KAK1573678.1"/>
    <property type="molecule type" value="Genomic_DNA"/>
</dbReference>
<name>A0AAD8PPP4_9PEZI</name>
<organism evidence="1 2">
    <name type="scientific">Colletotrichum navitas</name>
    <dbReference type="NCBI Taxonomy" id="681940"/>
    <lineage>
        <taxon>Eukaryota</taxon>
        <taxon>Fungi</taxon>
        <taxon>Dikarya</taxon>
        <taxon>Ascomycota</taxon>
        <taxon>Pezizomycotina</taxon>
        <taxon>Sordariomycetes</taxon>
        <taxon>Hypocreomycetidae</taxon>
        <taxon>Glomerellales</taxon>
        <taxon>Glomerellaceae</taxon>
        <taxon>Colletotrichum</taxon>
        <taxon>Colletotrichum graminicola species complex</taxon>
    </lineage>
</organism>
<reference evidence="1" key="1">
    <citation type="submission" date="2021-06" db="EMBL/GenBank/DDBJ databases">
        <title>Comparative genomics, transcriptomics and evolutionary studies reveal genomic signatures of adaptation to plant cell wall in hemibiotrophic fungi.</title>
        <authorList>
            <consortium name="DOE Joint Genome Institute"/>
            <person name="Baroncelli R."/>
            <person name="Diaz J.F."/>
            <person name="Benocci T."/>
            <person name="Peng M."/>
            <person name="Battaglia E."/>
            <person name="Haridas S."/>
            <person name="Andreopoulos W."/>
            <person name="Labutti K."/>
            <person name="Pangilinan J."/>
            <person name="Floch G.L."/>
            <person name="Makela M.R."/>
            <person name="Henrissat B."/>
            <person name="Grigoriev I.V."/>
            <person name="Crouch J.A."/>
            <person name="De Vries R.P."/>
            <person name="Sukno S.A."/>
            <person name="Thon M.R."/>
        </authorList>
    </citation>
    <scope>NUCLEOTIDE SEQUENCE</scope>
    <source>
        <strain evidence="1">CBS 125086</strain>
    </source>
</reference>
<evidence type="ECO:0000313" key="2">
    <source>
        <dbReference type="Proteomes" id="UP001230504"/>
    </source>
</evidence>
<proteinExistence type="predicted"/>
<evidence type="ECO:0000313" key="1">
    <source>
        <dbReference type="EMBL" id="KAK1573678.1"/>
    </source>
</evidence>
<protein>
    <submittedName>
        <fullName evidence="1">Uncharacterized protein</fullName>
    </submittedName>
</protein>
<dbReference type="Proteomes" id="UP001230504">
    <property type="component" value="Unassembled WGS sequence"/>
</dbReference>
<gene>
    <name evidence="1" type="ORF">LY79DRAFT_401022</name>
</gene>
<dbReference type="AlphaFoldDB" id="A0AAD8PPP4"/>